<sequence length="127" mass="13716">MYNVRTTADRAPQHSRNDRCVPETILTVAWIHQCLTGYIVDINKPARSAGADPGQGASLCESLRVAAPWSRDIAGTESADGGSDKRIRAIDVFQVRSGVKTSTIHLLNKLTCLVHQTSYIACGAHAI</sequence>
<reference evidence="1" key="1">
    <citation type="submission" date="2022-11" db="EMBL/GenBank/DDBJ databases">
        <title>Centuries of genome instability and evolution in soft-shell clam transmissible cancer (bioRxiv).</title>
        <authorList>
            <person name="Hart S.F.M."/>
            <person name="Yonemitsu M.A."/>
            <person name="Giersch R.M."/>
            <person name="Beal B.F."/>
            <person name="Arriagada G."/>
            <person name="Davis B.W."/>
            <person name="Ostrander E.A."/>
            <person name="Goff S.P."/>
            <person name="Metzger M.J."/>
        </authorList>
    </citation>
    <scope>NUCLEOTIDE SEQUENCE</scope>
    <source>
        <strain evidence="1">MELC-2E11</strain>
        <tissue evidence="1">Siphon/mantle</tissue>
    </source>
</reference>
<dbReference type="EMBL" id="CP111022">
    <property type="protein sequence ID" value="WAR18656.1"/>
    <property type="molecule type" value="Genomic_DNA"/>
</dbReference>
<gene>
    <name evidence="1" type="ORF">MAR_000494</name>
</gene>
<accession>A0ABY7FHE1</accession>
<protein>
    <submittedName>
        <fullName evidence="1">Uncharacterized protein</fullName>
    </submittedName>
</protein>
<keyword evidence="2" id="KW-1185">Reference proteome</keyword>
<proteinExistence type="predicted"/>
<name>A0ABY7FHE1_MYAAR</name>
<evidence type="ECO:0000313" key="2">
    <source>
        <dbReference type="Proteomes" id="UP001164746"/>
    </source>
</evidence>
<dbReference type="Proteomes" id="UP001164746">
    <property type="component" value="Chromosome 11"/>
</dbReference>
<organism evidence="1 2">
    <name type="scientific">Mya arenaria</name>
    <name type="common">Soft-shell clam</name>
    <dbReference type="NCBI Taxonomy" id="6604"/>
    <lineage>
        <taxon>Eukaryota</taxon>
        <taxon>Metazoa</taxon>
        <taxon>Spiralia</taxon>
        <taxon>Lophotrochozoa</taxon>
        <taxon>Mollusca</taxon>
        <taxon>Bivalvia</taxon>
        <taxon>Autobranchia</taxon>
        <taxon>Heteroconchia</taxon>
        <taxon>Euheterodonta</taxon>
        <taxon>Imparidentia</taxon>
        <taxon>Neoheterodontei</taxon>
        <taxon>Myida</taxon>
        <taxon>Myoidea</taxon>
        <taxon>Myidae</taxon>
        <taxon>Mya</taxon>
    </lineage>
</organism>
<evidence type="ECO:0000313" key="1">
    <source>
        <dbReference type="EMBL" id="WAR18656.1"/>
    </source>
</evidence>